<comment type="similarity">
    <text evidence="3">Belongs to the Nudix hydrolase family.</text>
</comment>
<dbReference type="PRINTS" id="PR00502">
    <property type="entry name" value="NUDIXFAMILY"/>
</dbReference>
<dbReference type="InterPro" id="IPR000086">
    <property type="entry name" value="NUDIX_hydrolase_dom"/>
</dbReference>
<dbReference type="PROSITE" id="PS00893">
    <property type="entry name" value="NUDIX_BOX"/>
    <property type="match status" value="1"/>
</dbReference>
<dbReference type="InterPro" id="IPR015797">
    <property type="entry name" value="NUDIX_hydrolase-like_dom_sf"/>
</dbReference>
<dbReference type="PATRIC" id="fig|1229493.5.peg.98"/>
<dbReference type="PANTHER" id="PTHR43736:SF1">
    <property type="entry name" value="DIHYDRONEOPTERIN TRIPHOSPHATE DIPHOSPHATASE"/>
    <property type="match status" value="1"/>
</dbReference>
<dbReference type="RefSeq" id="WP_010648800.1">
    <property type="nucleotide sequence ID" value="NZ_BAOH01000146.1"/>
</dbReference>
<dbReference type="InterPro" id="IPR020476">
    <property type="entry name" value="Nudix_hydrolase"/>
</dbReference>
<organism evidence="5 6">
    <name type="scientific">Vibrio owensii CAIM 1854 = LMG 25443</name>
    <dbReference type="NCBI Taxonomy" id="1229493"/>
    <lineage>
        <taxon>Bacteria</taxon>
        <taxon>Pseudomonadati</taxon>
        <taxon>Pseudomonadota</taxon>
        <taxon>Gammaproteobacteria</taxon>
        <taxon>Vibrionales</taxon>
        <taxon>Vibrionaceae</taxon>
        <taxon>Vibrio</taxon>
    </lineage>
</organism>
<dbReference type="GO" id="GO:0016787">
    <property type="term" value="F:hydrolase activity"/>
    <property type="evidence" value="ECO:0007669"/>
    <property type="project" value="UniProtKB-KW"/>
</dbReference>
<protein>
    <submittedName>
        <fullName evidence="5">DNA mismatch repair protein MutT</fullName>
    </submittedName>
</protein>
<dbReference type="PROSITE" id="PS51462">
    <property type="entry name" value="NUDIX"/>
    <property type="match status" value="1"/>
</dbReference>
<name>A0A0C1ZM39_9VIBR</name>
<accession>A0A0C1ZM39</accession>
<keyword evidence="2 3" id="KW-0378">Hydrolase</keyword>
<evidence type="ECO:0000256" key="3">
    <source>
        <dbReference type="RuleBase" id="RU003476"/>
    </source>
</evidence>
<dbReference type="InterPro" id="IPR020084">
    <property type="entry name" value="NUDIX_hydrolase_CS"/>
</dbReference>
<comment type="caution">
    <text evidence="5">The sequence shown here is derived from an EMBL/GenBank/DDBJ whole genome shotgun (WGS) entry which is preliminary data.</text>
</comment>
<evidence type="ECO:0000259" key="4">
    <source>
        <dbReference type="PROSITE" id="PS51462"/>
    </source>
</evidence>
<dbReference type="SUPFAM" id="SSF55811">
    <property type="entry name" value="Nudix"/>
    <property type="match status" value="1"/>
</dbReference>
<feature type="domain" description="Nudix hydrolase" evidence="4">
    <location>
        <begin position="1"/>
        <end position="125"/>
    </location>
</feature>
<proteinExistence type="inferred from homology"/>
<dbReference type="PANTHER" id="PTHR43736">
    <property type="entry name" value="ADP-RIBOSE PYROPHOSPHATASE"/>
    <property type="match status" value="1"/>
</dbReference>
<dbReference type="CDD" id="cd02883">
    <property type="entry name" value="NUDIX_Hydrolase"/>
    <property type="match status" value="1"/>
</dbReference>
<sequence>MKNIAMGVVVRDGKVLIQKRFRRGQGMVFEFPGGSIDPGESGNQAAVRELWEETGLQGLKRLGSHQAKNDFGGEIHYVVLRAGNDTEPQMIDEVRQQTFFWLEPSAIPLGDFYRADIEFIENHLSQYT</sequence>
<reference evidence="5 6" key="1">
    <citation type="submission" date="2014-07" db="EMBL/GenBank/DDBJ databases">
        <title>Unique and conserved regions in Vibrio harveyi and related species in comparison with the shrimp pathogen Vibrio harveyi CAIM 1792.</title>
        <authorList>
            <person name="Espinoza-Valles I."/>
            <person name="Vora G."/>
            <person name="Leekitcharoenphon P."/>
            <person name="Ussery D."/>
            <person name="Hoj L."/>
            <person name="Gomez-Gil B."/>
        </authorList>
    </citation>
    <scope>NUCLEOTIDE SEQUENCE [LARGE SCALE GENOMIC DNA]</scope>
    <source>
        <strain evidence="6">CAIM 1854 / LMG 25443</strain>
    </source>
</reference>
<evidence type="ECO:0000256" key="2">
    <source>
        <dbReference type="ARBA" id="ARBA00022801"/>
    </source>
</evidence>
<dbReference type="Proteomes" id="UP000031586">
    <property type="component" value="Unassembled WGS sequence"/>
</dbReference>
<evidence type="ECO:0000313" key="6">
    <source>
        <dbReference type="Proteomes" id="UP000031586"/>
    </source>
</evidence>
<evidence type="ECO:0000256" key="1">
    <source>
        <dbReference type="ARBA" id="ARBA00001946"/>
    </source>
</evidence>
<dbReference type="AlphaFoldDB" id="A0A0C1ZM39"/>
<dbReference type="Gene3D" id="3.90.79.10">
    <property type="entry name" value="Nucleoside Triphosphate Pyrophosphohydrolase"/>
    <property type="match status" value="1"/>
</dbReference>
<evidence type="ECO:0000313" key="5">
    <source>
        <dbReference type="EMBL" id="KIF54146.1"/>
    </source>
</evidence>
<dbReference type="EMBL" id="JPRD01000010">
    <property type="protein sequence ID" value="KIF54146.1"/>
    <property type="molecule type" value="Genomic_DNA"/>
</dbReference>
<comment type="cofactor">
    <cofactor evidence="1">
        <name>Mg(2+)</name>
        <dbReference type="ChEBI" id="CHEBI:18420"/>
    </cofactor>
</comment>
<gene>
    <name evidence="5" type="ORF">H735_05235</name>
</gene>
<dbReference type="Pfam" id="PF00293">
    <property type="entry name" value="NUDIX"/>
    <property type="match status" value="1"/>
</dbReference>